<evidence type="ECO:0000256" key="1">
    <source>
        <dbReference type="SAM" id="Coils"/>
    </source>
</evidence>
<dbReference type="Pfam" id="PF24237">
    <property type="entry name" value="INO80E"/>
    <property type="match status" value="1"/>
</dbReference>
<feature type="compositionally biased region" description="Gly residues" evidence="2">
    <location>
        <begin position="310"/>
        <end position="325"/>
    </location>
</feature>
<feature type="region of interest" description="Disordered" evidence="2">
    <location>
        <begin position="50"/>
        <end position="330"/>
    </location>
</feature>
<name>A0A1V9XHX0_9ACAR</name>
<dbReference type="InterPro" id="IPR026678">
    <property type="entry name" value="INO80E"/>
</dbReference>
<dbReference type="EMBL" id="MNPL01010706">
    <property type="protein sequence ID" value="OQR72978.1"/>
    <property type="molecule type" value="Genomic_DNA"/>
</dbReference>
<dbReference type="InParanoid" id="A0A1V9XHX0"/>
<proteinExistence type="predicted"/>
<dbReference type="AlphaFoldDB" id="A0A1V9XHX0"/>
<feature type="compositionally biased region" description="Polar residues" evidence="2">
    <location>
        <begin position="367"/>
        <end position="394"/>
    </location>
</feature>
<dbReference type="STRING" id="418985.A0A1V9XHX0"/>
<feature type="compositionally biased region" description="Acidic residues" evidence="2">
    <location>
        <begin position="56"/>
        <end position="71"/>
    </location>
</feature>
<dbReference type="Proteomes" id="UP000192247">
    <property type="component" value="Unassembled WGS sequence"/>
</dbReference>
<evidence type="ECO:0000256" key="2">
    <source>
        <dbReference type="SAM" id="MobiDB-lite"/>
    </source>
</evidence>
<gene>
    <name evidence="4" type="ORF">BIW11_10035</name>
</gene>
<feature type="coiled-coil region" evidence="1">
    <location>
        <begin position="11"/>
        <end position="45"/>
    </location>
</feature>
<accession>A0A1V9XHX0</accession>
<protein>
    <submittedName>
        <fullName evidence="4">INO80 complex subunit E isoformX2-like</fullName>
    </submittedName>
</protein>
<feature type="region of interest" description="Disordered" evidence="2">
    <location>
        <begin position="344"/>
        <end position="407"/>
    </location>
</feature>
<keyword evidence="5" id="KW-1185">Reference proteome</keyword>
<evidence type="ECO:0000313" key="4">
    <source>
        <dbReference type="EMBL" id="OQR72978.1"/>
    </source>
</evidence>
<evidence type="ECO:0000259" key="3">
    <source>
        <dbReference type="Pfam" id="PF24237"/>
    </source>
</evidence>
<feature type="compositionally biased region" description="Polar residues" evidence="2">
    <location>
        <begin position="81"/>
        <end position="92"/>
    </location>
</feature>
<comment type="caution">
    <text evidence="4">The sequence shown here is derived from an EMBL/GenBank/DDBJ whole genome shotgun (WGS) entry which is preliminary data.</text>
</comment>
<dbReference type="PANTHER" id="PTHR21812:SF1">
    <property type="entry name" value="INO80 COMPLEX SUBUNIT E"/>
    <property type="match status" value="1"/>
</dbReference>
<feature type="domain" description="INO80 complex subunit E N-terminal" evidence="3">
    <location>
        <begin position="6"/>
        <end position="53"/>
    </location>
</feature>
<organism evidence="4 5">
    <name type="scientific">Tropilaelaps mercedesae</name>
    <dbReference type="NCBI Taxonomy" id="418985"/>
    <lineage>
        <taxon>Eukaryota</taxon>
        <taxon>Metazoa</taxon>
        <taxon>Ecdysozoa</taxon>
        <taxon>Arthropoda</taxon>
        <taxon>Chelicerata</taxon>
        <taxon>Arachnida</taxon>
        <taxon>Acari</taxon>
        <taxon>Parasitiformes</taxon>
        <taxon>Mesostigmata</taxon>
        <taxon>Gamasina</taxon>
        <taxon>Dermanyssoidea</taxon>
        <taxon>Laelapidae</taxon>
        <taxon>Tropilaelaps</taxon>
    </lineage>
</organism>
<feature type="compositionally biased region" description="Low complexity" evidence="2">
    <location>
        <begin position="241"/>
        <end position="251"/>
    </location>
</feature>
<dbReference type="OrthoDB" id="5977486at2759"/>
<dbReference type="PANTHER" id="PTHR21812">
    <property type="entry name" value="INO80 COMPLEX SUBUNIT E"/>
    <property type="match status" value="1"/>
</dbReference>
<sequence>MDPTLDTKQQYGELKRRLRQLIAENEIYKQEIAKVNDRLLRVTRDKAFLLDQLLPYEEDDSSTESELSDSDQDSHHPIPQPQTHTSSIQRRSQPPPIVAAGTEKNSRIGAGSSAEKPFFGTKKPRPPRPRKPRNPPGGASGGEQSGPGGRLSGGSGTAGSIKSGGNKGENAGGHNLDGSTGNASSSGGAGLKRSANNGGAQENPYLGGTLGGSSGHQKGAGSHKDTSGPGHKVAADRPLMSSVGSGSSSRKSGGGGGQRKKARLEQLAGAVVGQNTQLVQGGRVQHSTSKSASRHRSSSSINPHQVHHSQGGGVGQPGCSGGGRKGGSHTATAAATTAVIAAGSCVGPSTGPGIKVSTRKAGPGDIVSTNANVGTNHSYGGHNVNSSGPSTPSAGSLAAASRPTNPLTPEELERHLAAKQGARKIQALPPQPASLTLPAELFNEDAFLGDFAAEQIV</sequence>
<dbReference type="InterPro" id="IPR056515">
    <property type="entry name" value="INO80E_N"/>
</dbReference>
<keyword evidence="1" id="KW-0175">Coiled coil</keyword>
<feature type="compositionally biased region" description="Basic residues" evidence="2">
    <location>
        <begin position="122"/>
        <end position="133"/>
    </location>
</feature>
<dbReference type="GO" id="GO:0031011">
    <property type="term" value="C:Ino80 complex"/>
    <property type="evidence" value="ECO:0007669"/>
    <property type="project" value="InterPro"/>
</dbReference>
<feature type="compositionally biased region" description="Gly residues" evidence="2">
    <location>
        <begin position="138"/>
        <end position="157"/>
    </location>
</feature>
<dbReference type="GO" id="GO:0006338">
    <property type="term" value="P:chromatin remodeling"/>
    <property type="evidence" value="ECO:0007669"/>
    <property type="project" value="InterPro"/>
</dbReference>
<evidence type="ECO:0000313" key="5">
    <source>
        <dbReference type="Proteomes" id="UP000192247"/>
    </source>
</evidence>
<reference evidence="4 5" key="1">
    <citation type="journal article" date="2017" name="Gigascience">
        <title>Draft genome of the honey bee ectoparasitic mite, Tropilaelaps mercedesae, is shaped by the parasitic life history.</title>
        <authorList>
            <person name="Dong X."/>
            <person name="Armstrong S.D."/>
            <person name="Xia D."/>
            <person name="Makepeace B.L."/>
            <person name="Darby A.C."/>
            <person name="Kadowaki T."/>
        </authorList>
    </citation>
    <scope>NUCLEOTIDE SEQUENCE [LARGE SCALE GENOMIC DNA]</scope>
    <source>
        <strain evidence="4">Wuxi-XJTLU</strain>
    </source>
</reference>